<dbReference type="VEuPathDB" id="FungiDB:jhhlp_006678"/>
<accession>A0A2N3N6L8</accession>
<reference evidence="1 2" key="1">
    <citation type="journal article" date="2017" name="G3 (Bethesda)">
        <title>First Draft Genome Sequence of the Pathogenic Fungus Lomentospora prolificans (Formerly Scedosporium prolificans).</title>
        <authorList>
            <person name="Luo R."/>
            <person name="Zimin A."/>
            <person name="Workman R."/>
            <person name="Fan Y."/>
            <person name="Pertea G."/>
            <person name="Grossman N."/>
            <person name="Wear M.P."/>
            <person name="Jia B."/>
            <person name="Miller H."/>
            <person name="Casadevall A."/>
            <person name="Timp W."/>
            <person name="Zhang S.X."/>
            <person name="Salzberg S.L."/>
        </authorList>
    </citation>
    <scope>NUCLEOTIDE SEQUENCE [LARGE SCALE GENOMIC DNA]</scope>
    <source>
        <strain evidence="1 2">JHH-5317</strain>
    </source>
</reference>
<evidence type="ECO:0000313" key="2">
    <source>
        <dbReference type="Proteomes" id="UP000233524"/>
    </source>
</evidence>
<name>A0A2N3N6L8_9PEZI</name>
<protein>
    <submittedName>
        <fullName evidence="1">Uncharacterized protein</fullName>
    </submittedName>
</protein>
<dbReference type="AlphaFoldDB" id="A0A2N3N6L8"/>
<evidence type="ECO:0000313" key="1">
    <source>
        <dbReference type="EMBL" id="PKS08066.1"/>
    </source>
</evidence>
<comment type="caution">
    <text evidence="1">The sequence shown here is derived from an EMBL/GenBank/DDBJ whole genome shotgun (WGS) entry which is preliminary data.</text>
</comment>
<organism evidence="1 2">
    <name type="scientific">Lomentospora prolificans</name>
    <dbReference type="NCBI Taxonomy" id="41688"/>
    <lineage>
        <taxon>Eukaryota</taxon>
        <taxon>Fungi</taxon>
        <taxon>Dikarya</taxon>
        <taxon>Ascomycota</taxon>
        <taxon>Pezizomycotina</taxon>
        <taxon>Sordariomycetes</taxon>
        <taxon>Hypocreomycetidae</taxon>
        <taxon>Microascales</taxon>
        <taxon>Microascaceae</taxon>
        <taxon>Lomentospora</taxon>
    </lineage>
</organism>
<sequence length="103" mass="11218">MGSSHSTLATPQLSAEAAKKGIPPVIRVAFKKSWKDITLYLSEPDSETSYCVTLPKGWWGSMTLHDGSNEYGPPIAHALGKGKSMVHYDVASSANGRRRGEWK</sequence>
<keyword evidence="2" id="KW-1185">Reference proteome</keyword>
<gene>
    <name evidence="1" type="ORF">jhhlp_006678</name>
</gene>
<dbReference type="EMBL" id="NLAX01000701">
    <property type="protein sequence ID" value="PKS08066.1"/>
    <property type="molecule type" value="Genomic_DNA"/>
</dbReference>
<dbReference type="InParanoid" id="A0A2N3N6L8"/>
<dbReference type="Proteomes" id="UP000233524">
    <property type="component" value="Unassembled WGS sequence"/>
</dbReference>
<proteinExistence type="predicted"/>